<sequence length="62" mass="7131">MIVYTLYVTNEIEIRNPIERLEACVVPQRCDVGCDTRLFQASEALFLIGQPARQHFVFGDED</sequence>
<reference evidence="1" key="2">
    <citation type="submission" date="2021-08" db="EMBL/GenBank/DDBJ databases">
        <authorList>
            <person name="Tani A."/>
            <person name="Ola A."/>
            <person name="Ogura Y."/>
            <person name="Katsura K."/>
            <person name="Hayashi T."/>
        </authorList>
    </citation>
    <scope>NUCLEOTIDE SEQUENCE</scope>
    <source>
        <strain evidence="1">NBRC 103626</strain>
    </source>
</reference>
<gene>
    <name evidence="1" type="ORF">NBEOAGPD_1451</name>
</gene>
<name>A0AA37HLW9_9HYPH</name>
<accession>A0AA37HLW9</accession>
<reference evidence="1" key="1">
    <citation type="journal article" date="2016" name="Front. Microbiol.">
        <title>Genome Sequence of the Piezophilic, Mesophilic Sulfate-Reducing Bacterium Desulfovibrio indicus J2T.</title>
        <authorList>
            <person name="Cao J."/>
            <person name="Maignien L."/>
            <person name="Shao Z."/>
            <person name="Alain K."/>
            <person name="Jebbar M."/>
        </authorList>
    </citation>
    <scope>NUCLEOTIDE SEQUENCE</scope>
    <source>
        <strain evidence="1">NBRC 103626</strain>
    </source>
</reference>
<keyword evidence="2" id="KW-1185">Reference proteome</keyword>
<organism evidence="1 2">
    <name type="scientific">Methylobacterium gregans</name>
    <dbReference type="NCBI Taxonomy" id="374424"/>
    <lineage>
        <taxon>Bacteria</taxon>
        <taxon>Pseudomonadati</taxon>
        <taxon>Pseudomonadota</taxon>
        <taxon>Alphaproteobacteria</taxon>
        <taxon>Hyphomicrobiales</taxon>
        <taxon>Methylobacteriaceae</taxon>
        <taxon>Methylobacterium</taxon>
    </lineage>
</organism>
<dbReference type="AlphaFoldDB" id="A0AA37HLW9"/>
<comment type="caution">
    <text evidence="1">The sequence shown here is derived from an EMBL/GenBank/DDBJ whole genome shotgun (WGS) entry which is preliminary data.</text>
</comment>
<dbReference type="Proteomes" id="UP001055108">
    <property type="component" value="Unassembled WGS sequence"/>
</dbReference>
<proteinExistence type="predicted"/>
<dbReference type="EMBL" id="BPQM01000029">
    <property type="protein sequence ID" value="GJD78237.1"/>
    <property type="molecule type" value="Genomic_DNA"/>
</dbReference>
<evidence type="ECO:0000313" key="1">
    <source>
        <dbReference type="EMBL" id="GJD78237.1"/>
    </source>
</evidence>
<evidence type="ECO:0000313" key="2">
    <source>
        <dbReference type="Proteomes" id="UP001055108"/>
    </source>
</evidence>
<protein>
    <submittedName>
        <fullName evidence="1">Uncharacterized protein</fullName>
    </submittedName>
</protein>